<dbReference type="InterPro" id="IPR000362">
    <property type="entry name" value="Fumarate_lyase_fam"/>
</dbReference>
<dbReference type="PATRIC" id="fig|1184267.3.peg.1375"/>
<dbReference type="InterPro" id="IPR019468">
    <property type="entry name" value="AdenyloSucc_lyase_C"/>
</dbReference>
<dbReference type="PANTHER" id="PTHR43172">
    <property type="entry name" value="ADENYLOSUCCINATE LYASE"/>
    <property type="match status" value="1"/>
</dbReference>
<proteinExistence type="inferred from homology"/>
<dbReference type="SUPFAM" id="SSF48557">
    <property type="entry name" value="L-aspartase-like"/>
    <property type="match status" value="1"/>
</dbReference>
<dbReference type="OrthoDB" id="5288363at2"/>
<evidence type="ECO:0000256" key="7">
    <source>
        <dbReference type="ARBA" id="ARBA00023239"/>
    </source>
</evidence>
<dbReference type="STRING" id="1184267.A11Q_1356"/>
<organism evidence="14 15">
    <name type="scientific">Pseudobdellovibrio exovorus JSS</name>
    <dbReference type="NCBI Taxonomy" id="1184267"/>
    <lineage>
        <taxon>Bacteria</taxon>
        <taxon>Pseudomonadati</taxon>
        <taxon>Bdellovibrionota</taxon>
        <taxon>Bdellovibrionia</taxon>
        <taxon>Bdellovibrionales</taxon>
        <taxon>Pseudobdellovibrionaceae</taxon>
        <taxon>Pseudobdellovibrio</taxon>
    </lineage>
</organism>
<dbReference type="InterPro" id="IPR008948">
    <property type="entry name" value="L-Aspartase-like"/>
</dbReference>
<dbReference type="NCBIfam" id="TIGR00928">
    <property type="entry name" value="purB"/>
    <property type="match status" value="1"/>
</dbReference>
<dbReference type="KEGG" id="bex:A11Q_1356"/>
<dbReference type="Gene3D" id="1.10.40.30">
    <property type="entry name" value="Fumarase/aspartase (C-terminal domain)"/>
    <property type="match status" value="1"/>
</dbReference>
<dbReference type="Gene3D" id="1.20.200.10">
    <property type="entry name" value="Fumarase/aspartase (Central domain)"/>
    <property type="match status" value="1"/>
</dbReference>
<evidence type="ECO:0000256" key="1">
    <source>
        <dbReference type="ARBA" id="ARBA00004706"/>
    </source>
</evidence>
<dbReference type="Pfam" id="PF00206">
    <property type="entry name" value="Lyase_1"/>
    <property type="match status" value="1"/>
</dbReference>
<dbReference type="Pfam" id="PF10397">
    <property type="entry name" value="ADSL_C"/>
    <property type="match status" value="1"/>
</dbReference>
<dbReference type="EC" id="4.3.2.2" evidence="4 11"/>
<dbReference type="InterPro" id="IPR004769">
    <property type="entry name" value="Pur_lyase"/>
</dbReference>
<dbReference type="PRINTS" id="PR00149">
    <property type="entry name" value="FUMRATELYASE"/>
</dbReference>
<comment type="similarity">
    <text evidence="3 12">Belongs to the lyase 1 family. Adenylosuccinate lyase subfamily.</text>
</comment>
<dbReference type="HOGENOM" id="CLU_030949_0_1_7"/>
<gene>
    <name evidence="14" type="ORF">A11Q_1356</name>
</gene>
<accession>M4V861</accession>
<dbReference type="eggNOG" id="COG0015">
    <property type="taxonomic scope" value="Bacteria"/>
</dbReference>
<dbReference type="GO" id="GO:0044208">
    <property type="term" value="P:'de novo' AMP biosynthetic process"/>
    <property type="evidence" value="ECO:0007669"/>
    <property type="project" value="UniProtKB-UniPathway"/>
</dbReference>
<dbReference type="GO" id="GO:0070626">
    <property type="term" value="F:(S)-2-(5-amino-1-(5-phospho-D-ribosyl)imidazole-4-carboxamido) succinate lyase (fumarate-forming) activity"/>
    <property type="evidence" value="ECO:0007669"/>
    <property type="project" value="TreeGrafter"/>
</dbReference>
<evidence type="ECO:0000256" key="9">
    <source>
        <dbReference type="ARBA" id="ARBA00030717"/>
    </source>
</evidence>
<dbReference type="EMBL" id="CP003537">
    <property type="protein sequence ID" value="AGH95572.1"/>
    <property type="molecule type" value="Genomic_DNA"/>
</dbReference>
<dbReference type="InterPro" id="IPR020557">
    <property type="entry name" value="Fumarate_lyase_CS"/>
</dbReference>
<evidence type="ECO:0000256" key="6">
    <source>
        <dbReference type="ARBA" id="ARBA00022755"/>
    </source>
</evidence>
<dbReference type="FunFam" id="1.20.200.10:FF:000008">
    <property type="entry name" value="Adenylosuccinate lyase"/>
    <property type="match status" value="1"/>
</dbReference>
<dbReference type="RefSeq" id="WP_015470062.1">
    <property type="nucleotide sequence ID" value="NC_020813.1"/>
</dbReference>
<reference evidence="14 15" key="1">
    <citation type="journal article" date="2013" name="ISME J.">
        <title>By their genes ye shall know them: genomic signatures of predatory bacteria.</title>
        <authorList>
            <person name="Pasternak Z."/>
            <person name="Pietrokovski S."/>
            <person name="Rotem O."/>
            <person name="Gophna U."/>
            <person name="Lurie-Weinberger M.N."/>
            <person name="Jurkevitch E."/>
        </authorList>
    </citation>
    <scope>NUCLEOTIDE SEQUENCE [LARGE SCALE GENOMIC DNA]</scope>
    <source>
        <strain evidence="14 15">JSS</strain>
    </source>
</reference>
<dbReference type="PRINTS" id="PR00145">
    <property type="entry name" value="ARGSUCLYASE"/>
</dbReference>
<evidence type="ECO:0000256" key="2">
    <source>
        <dbReference type="ARBA" id="ARBA00004734"/>
    </source>
</evidence>
<dbReference type="InterPro" id="IPR024083">
    <property type="entry name" value="Fumarase/histidase_N"/>
</dbReference>
<dbReference type="GO" id="GO:0006189">
    <property type="term" value="P:'de novo' IMP biosynthetic process"/>
    <property type="evidence" value="ECO:0007669"/>
    <property type="project" value="UniProtKB-UniPathway"/>
</dbReference>
<evidence type="ECO:0000256" key="5">
    <source>
        <dbReference type="ARBA" id="ARBA00017058"/>
    </source>
</evidence>
<comment type="pathway">
    <text evidence="1 12">Purine metabolism; IMP biosynthesis via de novo pathway; 5-amino-1-(5-phospho-D-ribosyl)imidazole-4-carboxamide from 5-amino-1-(5-phospho-D-ribosyl)imidazole-4-carboxylate: step 2/2.</text>
</comment>
<evidence type="ECO:0000259" key="13">
    <source>
        <dbReference type="SMART" id="SM00998"/>
    </source>
</evidence>
<dbReference type="CDD" id="cd01360">
    <property type="entry name" value="Adenylsuccinate_lyase_1"/>
    <property type="match status" value="1"/>
</dbReference>
<evidence type="ECO:0000313" key="15">
    <source>
        <dbReference type="Proteomes" id="UP000012040"/>
    </source>
</evidence>
<comment type="catalytic activity">
    <reaction evidence="8">
        <text>(2S)-2-[5-amino-1-(5-phospho-beta-D-ribosyl)imidazole-4-carboxamido]succinate = 5-amino-1-(5-phospho-beta-D-ribosyl)imidazole-4-carboxamide + fumarate</text>
        <dbReference type="Rhea" id="RHEA:23920"/>
        <dbReference type="ChEBI" id="CHEBI:29806"/>
        <dbReference type="ChEBI" id="CHEBI:58443"/>
        <dbReference type="ChEBI" id="CHEBI:58475"/>
        <dbReference type="EC" id="4.3.2.2"/>
    </reaction>
    <physiologicalReaction direction="left-to-right" evidence="8">
        <dbReference type="Rhea" id="RHEA:23921"/>
    </physiologicalReaction>
</comment>
<evidence type="ECO:0000256" key="11">
    <source>
        <dbReference type="NCBIfam" id="TIGR00928"/>
    </source>
</evidence>
<evidence type="ECO:0000256" key="10">
    <source>
        <dbReference type="ARBA" id="ARBA00049115"/>
    </source>
</evidence>
<protein>
    <recommendedName>
        <fullName evidence="5 11">Adenylosuccinate lyase</fullName>
        <shortName evidence="12">ASL</shortName>
        <ecNumber evidence="4 11">4.3.2.2</ecNumber>
    </recommendedName>
    <alternativeName>
        <fullName evidence="9 12">Adenylosuccinase</fullName>
    </alternativeName>
</protein>
<evidence type="ECO:0000256" key="8">
    <source>
        <dbReference type="ARBA" id="ARBA00024477"/>
    </source>
</evidence>
<sequence length="429" mass="48236">MISRYTTELMTKQFSQEARFEYMKNVEVECALVQAEMGLIPKKAASDIKKKAHFQLARIQEIEKTTKHDVIAFVSNLAENVGASGKFIHFGLTSSDVLDTALSLQISGGLEILLKEISDLQKELKALVKKHEKTICAGRTHGIYAEITTFGFKLAGFLQELERNKARLQVAQKDIKICKLSGAVGTSSALPLEFETKVAKRLKLEVEPFATQVIPRDRHAGVLNALALLAAGYERLAVELRHLQRSEVSEVIEGFTKGQKGSSAMPHKKNPISAENISGLSRLMRSYAQAGLENIALWHERDISHSSVERVVFPDAFQLAHYMTIRLKDLLKGLYVDQDRMFENTQQLGGVLYSSHLLLYLVEKRKMSREEAYALIQSLAHGLQKGEHLFDRIQRDEKASGLFNVADLEKIFSGSKHLKSIEKRLKKYL</sequence>
<evidence type="ECO:0000256" key="3">
    <source>
        <dbReference type="ARBA" id="ARBA00008273"/>
    </source>
</evidence>
<dbReference type="UniPathway" id="UPA00075">
    <property type="reaction ID" value="UER00336"/>
</dbReference>
<dbReference type="GO" id="GO:0005829">
    <property type="term" value="C:cytosol"/>
    <property type="evidence" value="ECO:0007669"/>
    <property type="project" value="TreeGrafter"/>
</dbReference>
<comment type="catalytic activity">
    <reaction evidence="10">
        <text>N(6)-(1,2-dicarboxyethyl)-AMP = fumarate + AMP</text>
        <dbReference type="Rhea" id="RHEA:16853"/>
        <dbReference type="ChEBI" id="CHEBI:29806"/>
        <dbReference type="ChEBI" id="CHEBI:57567"/>
        <dbReference type="ChEBI" id="CHEBI:456215"/>
        <dbReference type="EC" id="4.3.2.2"/>
    </reaction>
    <physiologicalReaction direction="left-to-right" evidence="10">
        <dbReference type="Rhea" id="RHEA:16854"/>
    </physiologicalReaction>
</comment>
<dbReference type="UniPathway" id="UPA00074">
    <property type="reaction ID" value="UER00132"/>
</dbReference>
<keyword evidence="6 12" id="KW-0658">Purine biosynthesis</keyword>
<dbReference type="GO" id="GO:0004018">
    <property type="term" value="F:N6-(1,2-dicarboxyethyl)AMP AMP-lyase (fumarate-forming) activity"/>
    <property type="evidence" value="ECO:0007669"/>
    <property type="project" value="UniProtKB-UniRule"/>
</dbReference>
<evidence type="ECO:0000256" key="12">
    <source>
        <dbReference type="RuleBase" id="RU361172"/>
    </source>
</evidence>
<evidence type="ECO:0000256" key="4">
    <source>
        <dbReference type="ARBA" id="ARBA00012339"/>
    </source>
</evidence>
<dbReference type="PROSITE" id="PS00163">
    <property type="entry name" value="FUMARATE_LYASES"/>
    <property type="match status" value="1"/>
</dbReference>
<dbReference type="InterPro" id="IPR022761">
    <property type="entry name" value="Fumarate_lyase_N"/>
</dbReference>
<dbReference type="Gene3D" id="1.10.275.10">
    <property type="entry name" value="Fumarase/aspartase (N-terminal domain)"/>
    <property type="match status" value="1"/>
</dbReference>
<dbReference type="Proteomes" id="UP000012040">
    <property type="component" value="Chromosome"/>
</dbReference>
<evidence type="ECO:0000313" key="14">
    <source>
        <dbReference type="EMBL" id="AGH95572.1"/>
    </source>
</evidence>
<name>M4V861_9BACT</name>
<dbReference type="PANTHER" id="PTHR43172:SF1">
    <property type="entry name" value="ADENYLOSUCCINATE LYASE"/>
    <property type="match status" value="1"/>
</dbReference>
<keyword evidence="7 12" id="KW-0456">Lyase</keyword>
<keyword evidence="15" id="KW-1185">Reference proteome</keyword>
<dbReference type="SMART" id="SM00998">
    <property type="entry name" value="ADSL_C"/>
    <property type="match status" value="1"/>
</dbReference>
<comment type="pathway">
    <text evidence="2 12">Purine metabolism; AMP biosynthesis via de novo pathway; AMP from IMP: step 2/2.</text>
</comment>
<dbReference type="AlphaFoldDB" id="M4V861"/>
<feature type="domain" description="Adenylosuccinate lyase C-terminal" evidence="13">
    <location>
        <begin position="349"/>
        <end position="429"/>
    </location>
</feature>